<feature type="compositionally biased region" description="Low complexity" evidence="2">
    <location>
        <begin position="13"/>
        <end position="31"/>
    </location>
</feature>
<evidence type="ECO:0000313" key="4">
    <source>
        <dbReference type="Proteomes" id="UP000287033"/>
    </source>
</evidence>
<dbReference type="STRING" id="137246.A0A401SNU0"/>
<evidence type="ECO:0000256" key="1">
    <source>
        <dbReference type="SAM" id="Coils"/>
    </source>
</evidence>
<feature type="coiled-coil region" evidence="1">
    <location>
        <begin position="37"/>
        <end position="67"/>
    </location>
</feature>
<keyword evidence="1" id="KW-0175">Coiled coil</keyword>
<dbReference type="AlphaFoldDB" id="A0A401SNU0"/>
<organism evidence="3 4">
    <name type="scientific">Chiloscyllium punctatum</name>
    <name type="common">Brownbanded bambooshark</name>
    <name type="synonym">Hemiscyllium punctatum</name>
    <dbReference type="NCBI Taxonomy" id="137246"/>
    <lineage>
        <taxon>Eukaryota</taxon>
        <taxon>Metazoa</taxon>
        <taxon>Chordata</taxon>
        <taxon>Craniata</taxon>
        <taxon>Vertebrata</taxon>
        <taxon>Chondrichthyes</taxon>
        <taxon>Elasmobranchii</taxon>
        <taxon>Galeomorphii</taxon>
        <taxon>Galeoidea</taxon>
        <taxon>Orectolobiformes</taxon>
        <taxon>Hemiscylliidae</taxon>
        <taxon>Chiloscyllium</taxon>
    </lineage>
</organism>
<feature type="region of interest" description="Disordered" evidence="2">
    <location>
        <begin position="1"/>
        <end position="37"/>
    </location>
</feature>
<name>A0A401SNU0_CHIPU</name>
<proteinExistence type="predicted"/>
<evidence type="ECO:0008006" key="5">
    <source>
        <dbReference type="Google" id="ProtNLM"/>
    </source>
</evidence>
<accession>A0A401SNU0</accession>
<evidence type="ECO:0000256" key="2">
    <source>
        <dbReference type="SAM" id="MobiDB-lite"/>
    </source>
</evidence>
<reference evidence="3 4" key="1">
    <citation type="journal article" date="2018" name="Nat. Ecol. Evol.">
        <title>Shark genomes provide insights into elasmobranch evolution and the origin of vertebrates.</title>
        <authorList>
            <person name="Hara Y"/>
            <person name="Yamaguchi K"/>
            <person name="Onimaru K"/>
            <person name="Kadota M"/>
            <person name="Koyanagi M"/>
            <person name="Keeley SD"/>
            <person name="Tatsumi K"/>
            <person name="Tanaka K"/>
            <person name="Motone F"/>
            <person name="Kageyama Y"/>
            <person name="Nozu R"/>
            <person name="Adachi N"/>
            <person name="Nishimura O"/>
            <person name="Nakagawa R"/>
            <person name="Tanegashima C"/>
            <person name="Kiyatake I"/>
            <person name="Matsumoto R"/>
            <person name="Murakumo K"/>
            <person name="Nishida K"/>
            <person name="Terakita A"/>
            <person name="Kuratani S"/>
            <person name="Sato K"/>
            <person name="Hyodo S Kuraku.S."/>
        </authorList>
    </citation>
    <scope>NUCLEOTIDE SEQUENCE [LARGE SCALE GENOMIC DNA]</scope>
</reference>
<feature type="region of interest" description="Disordered" evidence="2">
    <location>
        <begin position="274"/>
        <end position="293"/>
    </location>
</feature>
<dbReference type="Gene3D" id="1.10.287.1490">
    <property type="match status" value="1"/>
</dbReference>
<evidence type="ECO:0000313" key="3">
    <source>
        <dbReference type="EMBL" id="GCC32036.1"/>
    </source>
</evidence>
<keyword evidence="4" id="KW-1185">Reference proteome</keyword>
<dbReference type="OMA" id="QISCEYY"/>
<comment type="caution">
    <text evidence="3">The sequence shown here is derived from an EMBL/GenBank/DDBJ whole genome shotgun (WGS) entry which is preliminary data.</text>
</comment>
<gene>
    <name evidence="3" type="ORF">chiPu_0010496</name>
</gene>
<dbReference type="Proteomes" id="UP000287033">
    <property type="component" value="Unassembled WGS sequence"/>
</dbReference>
<feature type="compositionally biased region" description="Polar residues" evidence="2">
    <location>
        <begin position="118"/>
        <end position="129"/>
    </location>
</feature>
<dbReference type="PANTHER" id="PTHR23313">
    <property type="entry name" value="TSEC1-RELATED"/>
    <property type="match status" value="1"/>
</dbReference>
<feature type="region of interest" description="Disordered" evidence="2">
    <location>
        <begin position="96"/>
        <end position="138"/>
    </location>
</feature>
<dbReference type="OrthoDB" id="269872at2759"/>
<dbReference type="EMBL" id="BEZZ01000409">
    <property type="protein sequence ID" value="GCC32036.1"/>
    <property type="molecule type" value="Genomic_DNA"/>
</dbReference>
<protein>
    <recommendedName>
        <fullName evidence="5">Testis-expressed sequence 9 protein</fullName>
    </recommendedName>
</protein>
<dbReference type="PANTHER" id="PTHR23313:SF0">
    <property type="entry name" value="TESTIS-EXPRESSED PROTEIN 9"/>
    <property type="match status" value="1"/>
</dbReference>
<sequence length="388" mass="44042">MAVSGREKNCPYSQTKKAMSSKSASHPSSASIRNLSAGDLLAKEEEYKRLNAELEAKTADLVRQAEEVMKGQEEMLSQSLSYLGTVAMNDEKMREFVPSDGASSENKITKNKNKVGLKSTQRSRPNSANKGKKLTSSKHVADDVAVPEDLSSFSLAKTVSKIERELENGCPAGVDIEVMPTIGNEMGTEAQIRFLKAKLRVMQEELDRLAHEYNKKDDENNALRNQLKEIEEDRNKLQKTTSIQQTQIDKYKSLADEAHRKSDGLQQQVTSLQKELDNQKRTQKQAATNHSATEVRLNRALEEAEKYKTELNKLKQNNKDTTNQEKLTIEQLKTENKKLEKQKTELMTGFKKQMKLIDILKRQKMHMEAAKMLSFTEEEFIKALEWGN</sequence>